<accession>A0AAE0CGL9</accession>
<gene>
    <name evidence="1" type="ORF">CYMTET_36109</name>
</gene>
<dbReference type="Proteomes" id="UP001190700">
    <property type="component" value="Unassembled WGS sequence"/>
</dbReference>
<keyword evidence="2" id="KW-1185">Reference proteome</keyword>
<evidence type="ECO:0000313" key="1">
    <source>
        <dbReference type="EMBL" id="KAK3254686.1"/>
    </source>
</evidence>
<dbReference type="EMBL" id="LGRX02023277">
    <property type="protein sequence ID" value="KAK3254686.1"/>
    <property type="molecule type" value="Genomic_DNA"/>
</dbReference>
<organism evidence="1 2">
    <name type="scientific">Cymbomonas tetramitiformis</name>
    <dbReference type="NCBI Taxonomy" id="36881"/>
    <lineage>
        <taxon>Eukaryota</taxon>
        <taxon>Viridiplantae</taxon>
        <taxon>Chlorophyta</taxon>
        <taxon>Pyramimonadophyceae</taxon>
        <taxon>Pyramimonadales</taxon>
        <taxon>Pyramimonadaceae</taxon>
        <taxon>Cymbomonas</taxon>
    </lineage>
</organism>
<proteinExistence type="predicted"/>
<reference evidence="1 2" key="1">
    <citation type="journal article" date="2015" name="Genome Biol. Evol.">
        <title>Comparative Genomics of a Bacterivorous Green Alga Reveals Evolutionary Causalities and Consequences of Phago-Mixotrophic Mode of Nutrition.</title>
        <authorList>
            <person name="Burns J.A."/>
            <person name="Paasch A."/>
            <person name="Narechania A."/>
            <person name="Kim E."/>
        </authorList>
    </citation>
    <scope>NUCLEOTIDE SEQUENCE [LARGE SCALE GENOMIC DNA]</scope>
    <source>
        <strain evidence="1 2">PLY_AMNH</strain>
    </source>
</reference>
<comment type="caution">
    <text evidence="1">The sequence shown here is derived from an EMBL/GenBank/DDBJ whole genome shotgun (WGS) entry which is preliminary data.</text>
</comment>
<evidence type="ECO:0000313" key="2">
    <source>
        <dbReference type="Proteomes" id="UP001190700"/>
    </source>
</evidence>
<protein>
    <submittedName>
        <fullName evidence="1">Uncharacterized protein</fullName>
    </submittedName>
</protein>
<name>A0AAE0CGL9_9CHLO</name>
<sequence length="137" mass="13797">MPSAPCLSLRAQVLRAMAQARHPLVWSPWNCLWSPHTPVGVGDAFLAGPAGEVFPADKAEIAQVATEVATEVATVEIASAGIEDIALPDEPVGAAADATTGATTGATAGDIAGASQPVATTVAKKPTKKAAAKMKQN</sequence>
<dbReference type="AlphaFoldDB" id="A0AAE0CGL9"/>